<feature type="chain" id="PRO_5013809976" evidence="2">
    <location>
        <begin position="27"/>
        <end position="231"/>
    </location>
</feature>
<accession>A0A2H3JQ14</accession>
<sequence>MHSSRRFRTSACASSWLSMLWGVGQGLRHFRLVTASLLRVRGTTLHTTPPAVRDPPHAFGLRWLSAAAVQELTRRSTRTPPKLDLVIPTPSPAPSSAPSPPDDVDQGKRQRPRKSCERSPCKYPSVGAMLEALFESSTLNVRKDIPRKSKKDGSMPEVFDALNDRDKAAKLAVSMAKDSSLQQALRVLILAHKSKCSFRQNAYETVAHQLASDRHWHLILPLGKKHTDRTS</sequence>
<feature type="region of interest" description="Disordered" evidence="1">
    <location>
        <begin position="73"/>
        <end position="121"/>
    </location>
</feature>
<dbReference type="Proteomes" id="UP000218811">
    <property type="component" value="Unassembled WGS sequence"/>
</dbReference>
<dbReference type="EMBL" id="KB468147">
    <property type="protein sequence ID" value="PCH43991.1"/>
    <property type="molecule type" value="Genomic_DNA"/>
</dbReference>
<feature type="non-terminal residue" evidence="3">
    <location>
        <position position="231"/>
    </location>
</feature>
<keyword evidence="4" id="KW-1185">Reference proteome</keyword>
<gene>
    <name evidence="3" type="ORF">WOLCODRAFT_147025</name>
</gene>
<feature type="signal peptide" evidence="2">
    <location>
        <begin position="1"/>
        <end position="26"/>
    </location>
</feature>
<feature type="compositionally biased region" description="Pro residues" evidence="1">
    <location>
        <begin position="89"/>
        <end position="101"/>
    </location>
</feature>
<proteinExistence type="predicted"/>
<keyword evidence="2" id="KW-0732">Signal</keyword>
<evidence type="ECO:0000256" key="2">
    <source>
        <dbReference type="SAM" id="SignalP"/>
    </source>
</evidence>
<evidence type="ECO:0000313" key="3">
    <source>
        <dbReference type="EMBL" id="PCH43991.1"/>
    </source>
</evidence>
<protein>
    <submittedName>
        <fullName evidence="3">Uncharacterized protein</fullName>
    </submittedName>
</protein>
<name>A0A2H3JQ14_WOLCO</name>
<evidence type="ECO:0000256" key="1">
    <source>
        <dbReference type="SAM" id="MobiDB-lite"/>
    </source>
</evidence>
<evidence type="ECO:0000313" key="4">
    <source>
        <dbReference type="Proteomes" id="UP000218811"/>
    </source>
</evidence>
<dbReference type="STRING" id="742152.A0A2H3JQ14"/>
<reference evidence="3 4" key="1">
    <citation type="journal article" date="2012" name="Science">
        <title>The Paleozoic origin of enzymatic lignin decomposition reconstructed from 31 fungal genomes.</title>
        <authorList>
            <person name="Floudas D."/>
            <person name="Binder M."/>
            <person name="Riley R."/>
            <person name="Barry K."/>
            <person name="Blanchette R.A."/>
            <person name="Henrissat B."/>
            <person name="Martinez A.T."/>
            <person name="Otillar R."/>
            <person name="Spatafora J.W."/>
            <person name="Yadav J.S."/>
            <person name="Aerts A."/>
            <person name="Benoit I."/>
            <person name="Boyd A."/>
            <person name="Carlson A."/>
            <person name="Copeland A."/>
            <person name="Coutinho P.M."/>
            <person name="de Vries R.P."/>
            <person name="Ferreira P."/>
            <person name="Findley K."/>
            <person name="Foster B."/>
            <person name="Gaskell J."/>
            <person name="Glotzer D."/>
            <person name="Gorecki P."/>
            <person name="Heitman J."/>
            <person name="Hesse C."/>
            <person name="Hori C."/>
            <person name="Igarashi K."/>
            <person name="Jurgens J.A."/>
            <person name="Kallen N."/>
            <person name="Kersten P."/>
            <person name="Kohler A."/>
            <person name="Kuees U."/>
            <person name="Kumar T.K.A."/>
            <person name="Kuo A."/>
            <person name="LaButti K."/>
            <person name="Larrondo L.F."/>
            <person name="Lindquist E."/>
            <person name="Ling A."/>
            <person name="Lombard V."/>
            <person name="Lucas S."/>
            <person name="Lundell T."/>
            <person name="Martin R."/>
            <person name="McLaughlin D.J."/>
            <person name="Morgenstern I."/>
            <person name="Morin E."/>
            <person name="Murat C."/>
            <person name="Nagy L.G."/>
            <person name="Nolan M."/>
            <person name="Ohm R.A."/>
            <person name="Patyshakuliyeva A."/>
            <person name="Rokas A."/>
            <person name="Ruiz-Duenas F.J."/>
            <person name="Sabat G."/>
            <person name="Salamov A."/>
            <person name="Samejima M."/>
            <person name="Schmutz J."/>
            <person name="Slot J.C."/>
            <person name="St John F."/>
            <person name="Stenlid J."/>
            <person name="Sun H."/>
            <person name="Sun S."/>
            <person name="Syed K."/>
            <person name="Tsang A."/>
            <person name="Wiebenga A."/>
            <person name="Young D."/>
            <person name="Pisabarro A."/>
            <person name="Eastwood D.C."/>
            <person name="Martin F."/>
            <person name="Cullen D."/>
            <person name="Grigoriev I.V."/>
            <person name="Hibbett D.S."/>
        </authorList>
    </citation>
    <scope>NUCLEOTIDE SEQUENCE [LARGE SCALE GENOMIC DNA]</scope>
    <source>
        <strain evidence="3 4">MD-104</strain>
    </source>
</reference>
<dbReference type="AlphaFoldDB" id="A0A2H3JQ14"/>
<organism evidence="3 4">
    <name type="scientific">Wolfiporia cocos (strain MD-104)</name>
    <name type="common">Brown rot fungus</name>
    <dbReference type="NCBI Taxonomy" id="742152"/>
    <lineage>
        <taxon>Eukaryota</taxon>
        <taxon>Fungi</taxon>
        <taxon>Dikarya</taxon>
        <taxon>Basidiomycota</taxon>
        <taxon>Agaricomycotina</taxon>
        <taxon>Agaricomycetes</taxon>
        <taxon>Polyporales</taxon>
        <taxon>Phaeolaceae</taxon>
        <taxon>Wolfiporia</taxon>
    </lineage>
</organism>